<dbReference type="OrthoDB" id="1918685at2759"/>
<dbReference type="Proteomes" id="UP000285301">
    <property type="component" value="Unassembled WGS sequence"/>
</dbReference>
<gene>
    <name evidence="3" type="ORF">B4U79_17079</name>
</gene>
<sequence>MASNNRSLDGDEFLKMRNRCLRTEKFLVDMVSFYKTVSDAARDCSEKIQDFLTTSLIQESGSIVVSETVENASCCVPTAEEMSLHNSNEDFDVLPSGDQESNVVTRDRNSERPSSSIVTETNALANIDEDTNTATRRVIGEPVGPDEYNIANIEKHRVINGEREFFVEWEGWPRKRNSWVKEENMSNGKMLRDYLNKIASRDVQHTIKKSKKSHLKQSTSRETGDGKSNEEIAEEKEF</sequence>
<dbReference type="AlphaFoldDB" id="A0A3S3P249"/>
<dbReference type="InterPro" id="IPR016197">
    <property type="entry name" value="Chromo-like_dom_sf"/>
</dbReference>
<dbReference type="SUPFAM" id="SSF54160">
    <property type="entry name" value="Chromo domain-like"/>
    <property type="match status" value="1"/>
</dbReference>
<comment type="caution">
    <text evidence="3">The sequence shown here is derived from an EMBL/GenBank/DDBJ whole genome shotgun (WGS) entry which is preliminary data.</text>
</comment>
<keyword evidence="4" id="KW-1185">Reference proteome</keyword>
<dbReference type="EMBL" id="NCKU01016857">
    <property type="protein sequence ID" value="RWR99109.1"/>
    <property type="molecule type" value="Genomic_DNA"/>
</dbReference>
<dbReference type="InterPro" id="IPR000953">
    <property type="entry name" value="Chromo/chromo_shadow_dom"/>
</dbReference>
<proteinExistence type="predicted"/>
<protein>
    <submittedName>
        <fullName evidence="3">Chromobox protein 1-like protein</fullName>
    </submittedName>
</protein>
<feature type="domain" description="Chromo" evidence="2">
    <location>
        <begin position="148"/>
        <end position="206"/>
    </location>
</feature>
<dbReference type="CDD" id="cd00024">
    <property type="entry name" value="CD_CSD"/>
    <property type="match status" value="1"/>
</dbReference>
<reference evidence="3 4" key="1">
    <citation type="journal article" date="2018" name="Gigascience">
        <title>Genomes of trombidid mites reveal novel predicted allergens and laterally-transferred genes associated with secondary metabolism.</title>
        <authorList>
            <person name="Dong X."/>
            <person name="Chaisiri K."/>
            <person name="Xia D."/>
            <person name="Armstrong S.D."/>
            <person name="Fang Y."/>
            <person name="Donnelly M.J."/>
            <person name="Kadowaki T."/>
            <person name="McGarry J.W."/>
            <person name="Darby A.C."/>
            <person name="Makepeace B.L."/>
        </authorList>
    </citation>
    <scope>NUCLEOTIDE SEQUENCE [LARGE SCALE GENOMIC DNA]</scope>
    <source>
        <strain evidence="3">UoL-WK</strain>
    </source>
</reference>
<feature type="region of interest" description="Disordered" evidence="1">
    <location>
        <begin position="88"/>
        <end position="113"/>
    </location>
</feature>
<feature type="region of interest" description="Disordered" evidence="1">
    <location>
        <begin position="206"/>
        <end position="238"/>
    </location>
</feature>
<dbReference type="PROSITE" id="PS50013">
    <property type="entry name" value="CHROMO_2"/>
    <property type="match status" value="1"/>
</dbReference>
<feature type="non-terminal residue" evidence="3">
    <location>
        <position position="238"/>
    </location>
</feature>
<organism evidence="3 4">
    <name type="scientific">Dinothrombium tinctorium</name>
    <dbReference type="NCBI Taxonomy" id="1965070"/>
    <lineage>
        <taxon>Eukaryota</taxon>
        <taxon>Metazoa</taxon>
        <taxon>Ecdysozoa</taxon>
        <taxon>Arthropoda</taxon>
        <taxon>Chelicerata</taxon>
        <taxon>Arachnida</taxon>
        <taxon>Acari</taxon>
        <taxon>Acariformes</taxon>
        <taxon>Trombidiformes</taxon>
        <taxon>Prostigmata</taxon>
        <taxon>Anystina</taxon>
        <taxon>Parasitengona</taxon>
        <taxon>Trombidioidea</taxon>
        <taxon>Trombidiidae</taxon>
        <taxon>Dinothrombium</taxon>
    </lineage>
</organism>
<dbReference type="InterPro" id="IPR023780">
    <property type="entry name" value="Chromo_domain"/>
</dbReference>
<evidence type="ECO:0000256" key="1">
    <source>
        <dbReference type="SAM" id="MobiDB-lite"/>
    </source>
</evidence>
<dbReference type="SMART" id="SM00298">
    <property type="entry name" value="CHROMO"/>
    <property type="match status" value="1"/>
</dbReference>
<accession>A0A3S3P249</accession>
<name>A0A3S3P249_9ACAR</name>
<dbReference type="Gene3D" id="2.40.50.40">
    <property type="match status" value="1"/>
</dbReference>
<evidence type="ECO:0000313" key="3">
    <source>
        <dbReference type="EMBL" id="RWR99109.1"/>
    </source>
</evidence>
<feature type="compositionally biased region" description="Basic residues" evidence="1">
    <location>
        <begin position="206"/>
        <end position="215"/>
    </location>
</feature>
<evidence type="ECO:0000313" key="4">
    <source>
        <dbReference type="Proteomes" id="UP000285301"/>
    </source>
</evidence>
<evidence type="ECO:0000259" key="2">
    <source>
        <dbReference type="PROSITE" id="PS50013"/>
    </source>
</evidence>
<dbReference type="GO" id="GO:0005694">
    <property type="term" value="C:chromosome"/>
    <property type="evidence" value="ECO:0007669"/>
    <property type="project" value="UniProtKB-ARBA"/>
</dbReference>
<dbReference type="Pfam" id="PF00385">
    <property type="entry name" value="Chromo"/>
    <property type="match status" value="1"/>
</dbReference>